<dbReference type="RefSeq" id="WP_259093873.1">
    <property type="nucleotide sequence ID" value="NZ_CP130454.1"/>
</dbReference>
<dbReference type="Pfam" id="PF04255">
    <property type="entry name" value="DUF433"/>
    <property type="match status" value="1"/>
</dbReference>
<gene>
    <name evidence="1" type="ORF">M2350_000656</name>
</gene>
<comment type="caution">
    <text evidence="1">The sequence shown here is derived from an EMBL/GenBank/DDBJ whole genome shotgun (WGS) entry which is preliminary data.</text>
</comment>
<reference evidence="1 2" key="1">
    <citation type="submission" date="2022-08" db="EMBL/GenBank/DDBJ databases">
        <title>Bacterial and archaeal communities from various locations to study Microbial Dark Matter (Phase II).</title>
        <authorList>
            <person name="Stepanauskas R."/>
        </authorList>
    </citation>
    <scope>NUCLEOTIDE SEQUENCE [LARGE SCALE GENOMIC DNA]</scope>
    <source>
        <strain evidence="1 2">PD1</strain>
    </source>
</reference>
<dbReference type="SUPFAM" id="SSF46689">
    <property type="entry name" value="Homeodomain-like"/>
    <property type="match status" value="1"/>
</dbReference>
<evidence type="ECO:0000313" key="1">
    <source>
        <dbReference type="EMBL" id="MCS3918259.1"/>
    </source>
</evidence>
<protein>
    <submittedName>
        <fullName evidence="1">Uncharacterized protein (DUF433 family)</fullName>
    </submittedName>
</protein>
<organism evidence="1 2">
    <name type="scientific">Candidatus Fervidibacter sacchari</name>
    <dbReference type="NCBI Taxonomy" id="1448929"/>
    <lineage>
        <taxon>Bacteria</taxon>
        <taxon>Candidatus Fervidibacterota</taxon>
        <taxon>Candidatus Fervidibacter</taxon>
    </lineage>
</organism>
<accession>A0ABT2EJY1</accession>
<dbReference type="InterPro" id="IPR007367">
    <property type="entry name" value="DUF433"/>
</dbReference>
<dbReference type="InterPro" id="IPR036388">
    <property type="entry name" value="WH-like_DNA-bd_sf"/>
</dbReference>
<proteinExistence type="predicted"/>
<dbReference type="Proteomes" id="UP001204798">
    <property type="component" value="Unassembled WGS sequence"/>
</dbReference>
<dbReference type="EMBL" id="JANUCP010000001">
    <property type="protein sequence ID" value="MCS3918259.1"/>
    <property type="molecule type" value="Genomic_DNA"/>
</dbReference>
<evidence type="ECO:0000313" key="2">
    <source>
        <dbReference type="Proteomes" id="UP001204798"/>
    </source>
</evidence>
<dbReference type="InterPro" id="IPR009057">
    <property type="entry name" value="Homeodomain-like_sf"/>
</dbReference>
<name>A0ABT2EJY1_9BACT</name>
<dbReference type="Gene3D" id="1.10.10.10">
    <property type="entry name" value="Winged helix-like DNA-binding domain superfamily/Winged helix DNA-binding domain"/>
    <property type="match status" value="1"/>
</dbReference>
<sequence length="91" mass="11245">MSERQNSYRYLEWRTHRWRKTPYIKGRNLSVWHLLCSMWANKMTPEEVAQDYDLPVEAVYEALDYYENHRELLEAEAEEEREWLKQHGINL</sequence>
<keyword evidence="2" id="KW-1185">Reference proteome</keyword>